<evidence type="ECO:0000313" key="2">
    <source>
        <dbReference type="EMBL" id="PVX49884.1"/>
    </source>
</evidence>
<sequence length="124" mass="13985">MEVTGKVKTVLEQQTFGSGFTKREVVVTTDEQYPQHLLIEFVQDKVALLSDLSVDDKVKISINLRGREWQAPDGTIKYFNSIQGWRLEKLGDSPSGIQDTPPPYEQFGGKDLAPPNEEMDDLPF</sequence>
<reference evidence="2 3" key="1">
    <citation type="submission" date="2018-05" db="EMBL/GenBank/DDBJ databases">
        <title>Genomic Encyclopedia of Type Strains, Phase IV (KMG-IV): sequencing the most valuable type-strain genomes for metagenomic binning, comparative biology and taxonomic classification.</title>
        <authorList>
            <person name="Goeker M."/>
        </authorList>
    </citation>
    <scope>NUCLEOTIDE SEQUENCE [LARGE SCALE GENOMIC DNA]</scope>
    <source>
        <strain evidence="2 3">DSM 28579</strain>
    </source>
</reference>
<evidence type="ECO:0000313" key="3">
    <source>
        <dbReference type="Proteomes" id="UP000251835"/>
    </source>
</evidence>
<feature type="region of interest" description="Disordered" evidence="1">
    <location>
        <begin position="90"/>
        <end position="124"/>
    </location>
</feature>
<name>A0A7L4UMN3_BALHA</name>
<dbReference type="EMBL" id="QENZ01000005">
    <property type="protein sequence ID" value="PVX49884.1"/>
    <property type="molecule type" value="Genomic_DNA"/>
</dbReference>
<comment type="caution">
    <text evidence="2">The sequence shown here is derived from an EMBL/GenBank/DDBJ whole genome shotgun (WGS) entry which is preliminary data.</text>
</comment>
<protein>
    <submittedName>
        <fullName evidence="2">Uncharacterized protein DUF3127</fullName>
    </submittedName>
</protein>
<dbReference type="OrthoDB" id="598142at2"/>
<dbReference type="RefSeq" id="WP_116496746.1">
    <property type="nucleotide sequence ID" value="NZ_QENZ01000005.1"/>
</dbReference>
<accession>A0A7L4UMN3</accession>
<dbReference type="Proteomes" id="UP000251835">
    <property type="component" value="Unassembled WGS sequence"/>
</dbReference>
<dbReference type="InterPro" id="IPR021474">
    <property type="entry name" value="DUF3127"/>
</dbReference>
<gene>
    <name evidence="2" type="ORF">C7377_1522</name>
</gene>
<evidence type="ECO:0000256" key="1">
    <source>
        <dbReference type="SAM" id="MobiDB-lite"/>
    </source>
</evidence>
<dbReference type="AlphaFoldDB" id="A0A7L4UMN3"/>
<keyword evidence="3" id="KW-1185">Reference proteome</keyword>
<dbReference type="Pfam" id="PF11325">
    <property type="entry name" value="DUF3127"/>
    <property type="match status" value="1"/>
</dbReference>
<organism evidence="2 3">
    <name type="scientific">Balneicella halophila</name>
    <dbReference type="NCBI Taxonomy" id="1537566"/>
    <lineage>
        <taxon>Bacteria</taxon>
        <taxon>Pseudomonadati</taxon>
        <taxon>Bacteroidota</taxon>
        <taxon>Bacteroidia</taxon>
        <taxon>Bacteroidales</taxon>
        <taxon>Balneicellaceae</taxon>
        <taxon>Balneicella</taxon>
    </lineage>
</organism>
<proteinExistence type="predicted"/>